<dbReference type="EMBL" id="JACSRA010000031">
    <property type="protein sequence ID" value="MBD7912909.1"/>
    <property type="molecule type" value="Genomic_DNA"/>
</dbReference>
<keyword evidence="4" id="KW-1185">Reference proteome</keyword>
<comment type="caution">
    <text evidence="3">The sequence shown here is derived from an EMBL/GenBank/DDBJ whole genome shotgun (WGS) entry which is preliminary data.</text>
</comment>
<dbReference type="Proteomes" id="UP000627781">
    <property type="component" value="Unassembled WGS sequence"/>
</dbReference>
<keyword evidence="1" id="KW-0488">Methylation</keyword>
<sequence>MVKNKHKYIEKNVNGFTLVETIAVIAIIAILFSVFTPKVAGYIKEAKKTKALEEVRQVVLAVDTYNIKASSAISTNDTFGKIKSTINGSSNENDLIDFTRIKSISNTTTYGKMKELLLGGYNFTLDDNGVIS</sequence>
<evidence type="ECO:0000313" key="4">
    <source>
        <dbReference type="Proteomes" id="UP000627781"/>
    </source>
</evidence>
<reference evidence="3 4" key="1">
    <citation type="submission" date="2020-08" db="EMBL/GenBank/DDBJ databases">
        <title>A Genomic Blueprint of the Chicken Gut Microbiome.</title>
        <authorList>
            <person name="Gilroy R."/>
            <person name="Ravi A."/>
            <person name="Getino M."/>
            <person name="Pursley I."/>
            <person name="Horton D.L."/>
            <person name="Alikhan N.-F."/>
            <person name="Baker D."/>
            <person name="Gharbi K."/>
            <person name="Hall N."/>
            <person name="Watson M."/>
            <person name="Adriaenssens E.M."/>
            <person name="Foster-Nyarko E."/>
            <person name="Jarju S."/>
            <person name="Secka A."/>
            <person name="Antonio M."/>
            <person name="Oren A."/>
            <person name="Chaudhuri R."/>
            <person name="La Ragione R.M."/>
            <person name="Hildebrand F."/>
            <person name="Pallen M.J."/>
        </authorList>
    </citation>
    <scope>NUCLEOTIDE SEQUENCE [LARGE SCALE GENOMIC DNA]</scope>
    <source>
        <strain evidence="3 4">Sa3CVN1</strain>
    </source>
</reference>
<feature type="transmembrane region" description="Helical" evidence="2">
    <location>
        <begin position="12"/>
        <end position="35"/>
    </location>
</feature>
<evidence type="ECO:0000256" key="1">
    <source>
        <dbReference type="ARBA" id="ARBA00022481"/>
    </source>
</evidence>
<organism evidence="3 4">
    <name type="scientific">Clostridium cibarium</name>
    <dbReference type="NCBI Taxonomy" id="2762247"/>
    <lineage>
        <taxon>Bacteria</taxon>
        <taxon>Bacillati</taxon>
        <taxon>Bacillota</taxon>
        <taxon>Clostridia</taxon>
        <taxon>Eubacteriales</taxon>
        <taxon>Clostridiaceae</taxon>
        <taxon>Clostridium</taxon>
    </lineage>
</organism>
<dbReference type="SUPFAM" id="SSF54523">
    <property type="entry name" value="Pili subunits"/>
    <property type="match status" value="1"/>
</dbReference>
<evidence type="ECO:0000313" key="3">
    <source>
        <dbReference type="EMBL" id="MBD7912909.1"/>
    </source>
</evidence>
<accession>A0ABR8PXP6</accession>
<keyword evidence="2" id="KW-0472">Membrane</keyword>
<proteinExistence type="predicted"/>
<keyword evidence="2" id="KW-0812">Transmembrane</keyword>
<protein>
    <submittedName>
        <fullName evidence="3">Prepilin-type N-terminal cleavage/methylation domain-containing protein</fullName>
    </submittedName>
</protein>
<dbReference type="PRINTS" id="PR00813">
    <property type="entry name" value="BCTERIALGSPG"/>
</dbReference>
<keyword evidence="2" id="KW-1133">Transmembrane helix</keyword>
<dbReference type="NCBIfam" id="TIGR02532">
    <property type="entry name" value="IV_pilin_GFxxxE"/>
    <property type="match status" value="1"/>
</dbReference>
<dbReference type="InterPro" id="IPR000983">
    <property type="entry name" value="Bac_GSPG_pilin"/>
</dbReference>
<evidence type="ECO:0000256" key="2">
    <source>
        <dbReference type="SAM" id="Phobius"/>
    </source>
</evidence>
<dbReference type="Pfam" id="PF07963">
    <property type="entry name" value="N_methyl"/>
    <property type="match status" value="1"/>
</dbReference>
<gene>
    <name evidence="3" type="ORF">H9661_16275</name>
</gene>
<dbReference type="InterPro" id="IPR012902">
    <property type="entry name" value="N_methyl_site"/>
</dbReference>
<name>A0ABR8PXP6_9CLOT</name>
<dbReference type="InterPro" id="IPR045584">
    <property type="entry name" value="Pilin-like"/>
</dbReference>
<dbReference type="Gene3D" id="3.30.700.10">
    <property type="entry name" value="Glycoprotein, Type 4 Pilin"/>
    <property type="match status" value="1"/>
</dbReference>